<evidence type="ECO:0000313" key="2">
    <source>
        <dbReference type="Proteomes" id="UP000000458"/>
    </source>
</evidence>
<organism evidence="1 2">
    <name type="scientific">Cronobacter phage vB_CsaM_GAP31</name>
    <dbReference type="NCBI Taxonomy" id="1141135"/>
    <lineage>
        <taxon>Viruses</taxon>
        <taxon>Duplodnaviria</taxon>
        <taxon>Heunggongvirae</taxon>
        <taxon>Uroviricota</taxon>
        <taxon>Caudoviricetes</taxon>
        <taxon>Vequintavirinae</taxon>
        <taxon>Seunavirus</taxon>
        <taxon>Seunavirus GAP31</taxon>
    </lineage>
</organism>
<dbReference type="EMBL" id="JN882284">
    <property type="protein sequence ID" value="AFC21210.1"/>
    <property type="molecule type" value="Genomic_DNA"/>
</dbReference>
<reference evidence="1 2" key="1">
    <citation type="journal article" date="2012" name="J. Virol.">
        <title>Genome Sequence of Cronobacter sakazakii Myovirus vB_CsaM_GAP31.</title>
        <authorList>
            <person name="Abbasifar R."/>
            <person name="Kropinski A.M."/>
            <person name="Sabour P.M."/>
            <person name="Ackermann H.W."/>
            <person name="Alanis Villa A."/>
            <person name="Abbasifar A."/>
            <person name="Griffiths M.W."/>
        </authorList>
    </citation>
    <scope>NUCLEOTIDE SEQUENCE [LARGE SCALE GENOMIC DNA]</scope>
</reference>
<dbReference type="Gene3D" id="3.30.40.220">
    <property type="match status" value="1"/>
</dbReference>
<dbReference type="KEGG" id="vg:13993643"/>
<dbReference type="OrthoDB" id="8462at10239"/>
<sequence length="310" mass="35336">MFDVKKKFTASEIKSLEERYRKKVERTKKRGLEFSLTLDDWFMMGEKLLGIGKCDYTNMDFSMRSVHGEKDPLYPTVERINDKKGYVRGNVCVVLQRANELKDCLVDKKTAITIIEPLDREIVQAMMLNMSKEHMEQLKLKYIPQEEKEMPVDTSVVVDKPVVAESFSRYPESKDRTASSAMELAEQHFHKQEPVAEETTAPVEEKQKLPDDVAVALAYANYCKTFSDAGMNVSVTYAQFKAKYIRNTCSLTGEKLSGEPKAILIMDLKVGFAKDNFIIVSKKMETALTQLIIQTEMSLPKITAMLNKVV</sequence>
<dbReference type="RefSeq" id="YP_006986865.1">
    <property type="nucleotide sequence ID" value="NC_019400.1"/>
</dbReference>
<gene>
    <name evidence="1" type="ORF">GAP31_031</name>
</gene>
<proteinExistence type="predicted"/>
<protein>
    <submittedName>
        <fullName evidence="1">Anti-sigma factor</fullName>
    </submittedName>
</protein>
<accession>K4F942</accession>
<keyword evidence="2" id="KW-1185">Reference proteome</keyword>
<dbReference type="Proteomes" id="UP000000458">
    <property type="component" value="Segment"/>
</dbReference>
<evidence type="ECO:0000313" key="1">
    <source>
        <dbReference type="EMBL" id="AFC21210.1"/>
    </source>
</evidence>
<dbReference type="GeneID" id="13993643"/>
<name>K4F942_9CAUD</name>